<dbReference type="Proteomes" id="UP000655588">
    <property type="component" value="Unassembled WGS sequence"/>
</dbReference>
<accession>A0A833S387</accession>
<evidence type="ECO:0000313" key="2">
    <source>
        <dbReference type="Proteomes" id="UP000655588"/>
    </source>
</evidence>
<dbReference type="AlphaFoldDB" id="A0A833S387"/>
<keyword evidence="2" id="KW-1185">Reference proteome</keyword>
<evidence type="ECO:0000313" key="1">
    <source>
        <dbReference type="EMBL" id="KAF3423920.1"/>
    </source>
</evidence>
<comment type="caution">
    <text evidence="1">The sequence shown here is derived from an EMBL/GenBank/DDBJ whole genome shotgun (WGS) entry which is preliminary data.</text>
</comment>
<organism evidence="1 2">
    <name type="scientific">Frieseomelitta varia</name>
    <dbReference type="NCBI Taxonomy" id="561572"/>
    <lineage>
        <taxon>Eukaryota</taxon>
        <taxon>Metazoa</taxon>
        <taxon>Ecdysozoa</taxon>
        <taxon>Arthropoda</taxon>
        <taxon>Hexapoda</taxon>
        <taxon>Insecta</taxon>
        <taxon>Pterygota</taxon>
        <taxon>Neoptera</taxon>
        <taxon>Endopterygota</taxon>
        <taxon>Hymenoptera</taxon>
        <taxon>Apocrita</taxon>
        <taxon>Aculeata</taxon>
        <taxon>Apoidea</taxon>
        <taxon>Anthophila</taxon>
        <taxon>Apidae</taxon>
        <taxon>Frieseomelitta</taxon>
    </lineage>
</organism>
<sequence length="68" mass="7388">MRTKGTAAGIVDKIVVRSLTLSVLGSFKAGGELLTLDYSACLNRFLAKWKKKEEANAFAKIALERSSI</sequence>
<protein>
    <submittedName>
        <fullName evidence="1">Uncharacterized protein</fullName>
    </submittedName>
</protein>
<proteinExistence type="predicted"/>
<reference evidence="1" key="1">
    <citation type="submission" date="2019-11" db="EMBL/GenBank/DDBJ databases">
        <title>The nuclear and mitochondrial genomes of Frieseomelitta varia - a highly eusocial stingless bee (Meliponini) with a permanently sterile worker caste.</title>
        <authorList>
            <person name="Freitas F.C.P."/>
            <person name="Lourenco A.P."/>
            <person name="Nunes F.M.F."/>
            <person name="Paschoal A.R."/>
            <person name="Abreu F.C.P."/>
            <person name="Barbin F.O."/>
            <person name="Bataglia L."/>
            <person name="Cardoso-Junior C.A.M."/>
            <person name="Cervoni M.S."/>
            <person name="Silva S.R."/>
            <person name="Dalarmi F."/>
            <person name="Del Lama M.A."/>
            <person name="Depintor T.S."/>
            <person name="Ferreira K.M."/>
            <person name="Goria P.S."/>
            <person name="Jaskot M.C."/>
            <person name="Lago D.C."/>
            <person name="Luna-Lucena D."/>
            <person name="Moda L.M."/>
            <person name="Nascimento L."/>
            <person name="Pedrino M."/>
            <person name="Rabico F.O."/>
            <person name="Sanches F.C."/>
            <person name="Santos D.E."/>
            <person name="Santos C.G."/>
            <person name="Vieira J."/>
            <person name="Lopes T.F."/>
            <person name="Barchuk A.R."/>
            <person name="Hartfelder K."/>
            <person name="Simoes Z.L.P."/>
            <person name="Bitondi M.M.G."/>
            <person name="Pinheiro D.G."/>
        </authorList>
    </citation>
    <scope>NUCLEOTIDE SEQUENCE</scope>
    <source>
        <strain evidence="1">USP_RPSP 00005682</strain>
        <tissue evidence="1">Whole individual</tissue>
    </source>
</reference>
<gene>
    <name evidence="1" type="ORF">E2986_13618</name>
</gene>
<dbReference type="EMBL" id="WNWW01000522">
    <property type="protein sequence ID" value="KAF3423920.1"/>
    <property type="molecule type" value="Genomic_DNA"/>
</dbReference>
<name>A0A833S387_9HYME</name>